<reference evidence="2 3" key="1">
    <citation type="journal article" date="2016" name="PLoS ONE">
        <title>Sequence Assembly of Yarrowia lipolytica Strain W29/CLIB89 Shows Transposable Element Diversity.</title>
        <authorList>
            <person name="Magnan C."/>
            <person name="Yu J."/>
            <person name="Chang I."/>
            <person name="Jahn E."/>
            <person name="Kanomata Y."/>
            <person name="Wu J."/>
            <person name="Zeller M."/>
            <person name="Oakes M."/>
            <person name="Baldi P."/>
            <person name="Sandmeyer S."/>
        </authorList>
    </citation>
    <scope>NUCLEOTIDE SEQUENCE [LARGE SCALE GENOMIC DNA]</scope>
    <source>
        <strain evidence="3">CLIB89(W29)</strain>
    </source>
</reference>
<evidence type="ECO:0000313" key="2">
    <source>
        <dbReference type="EMBL" id="AOW07091.1"/>
    </source>
</evidence>
<name>A0A1D8NN78_YARLL</name>
<sequence>MYSTHSVQVQVSGLWGRFQVGHSVYICTLKCVCVTTATLCVSQPRPWPCHNFPPAIYMYGTLAGTCATIDLPDSFSHLRYGNLQTKPTSNLTEGYEAASLHQGQMAIAFQLSDGPVGVPRRVMVVIRSHLNVPARLLVFLAPFWFPYGGILSAASP</sequence>
<evidence type="ECO:0000256" key="1">
    <source>
        <dbReference type="SAM" id="Phobius"/>
    </source>
</evidence>
<keyword evidence="1" id="KW-0812">Transmembrane</keyword>
<dbReference type="GeneID" id="94583960"/>
<protein>
    <submittedName>
        <fullName evidence="2">Uncharacterized protein</fullName>
    </submittedName>
</protein>
<proteinExistence type="predicted"/>
<evidence type="ECO:0000313" key="3">
    <source>
        <dbReference type="Proteomes" id="UP000182444"/>
    </source>
</evidence>
<dbReference type="AlphaFoldDB" id="A0A1D8NN78"/>
<keyword evidence="1" id="KW-1133">Transmembrane helix</keyword>
<gene>
    <name evidence="2" type="ORF">YALI1_F17087g</name>
</gene>
<dbReference type="EMBL" id="CP017558">
    <property type="protein sequence ID" value="AOW07091.1"/>
    <property type="molecule type" value="Genomic_DNA"/>
</dbReference>
<dbReference type="RefSeq" id="XP_068139477.1">
    <property type="nucleotide sequence ID" value="XM_068283376.1"/>
</dbReference>
<accession>A0A1D8NN78</accession>
<feature type="transmembrane region" description="Helical" evidence="1">
    <location>
        <begin position="136"/>
        <end position="154"/>
    </location>
</feature>
<keyword evidence="1" id="KW-0472">Membrane</keyword>
<dbReference type="VEuPathDB" id="FungiDB:YALI1_F17087g"/>
<organism evidence="2 3">
    <name type="scientific">Yarrowia lipolytica</name>
    <name type="common">Candida lipolytica</name>
    <dbReference type="NCBI Taxonomy" id="4952"/>
    <lineage>
        <taxon>Eukaryota</taxon>
        <taxon>Fungi</taxon>
        <taxon>Dikarya</taxon>
        <taxon>Ascomycota</taxon>
        <taxon>Saccharomycotina</taxon>
        <taxon>Dipodascomycetes</taxon>
        <taxon>Dipodascales</taxon>
        <taxon>Dipodascales incertae sedis</taxon>
        <taxon>Yarrowia</taxon>
    </lineage>
</organism>
<dbReference type="Proteomes" id="UP000182444">
    <property type="component" value="Chromosome 1F"/>
</dbReference>